<keyword evidence="3" id="KW-1185">Reference proteome</keyword>
<protein>
    <submittedName>
        <fullName evidence="2">Uncharacterized protein</fullName>
    </submittedName>
</protein>
<evidence type="ECO:0000256" key="1">
    <source>
        <dbReference type="SAM" id="Phobius"/>
    </source>
</evidence>
<dbReference type="Proteomes" id="UP000249829">
    <property type="component" value="Unassembled WGS sequence"/>
</dbReference>
<dbReference type="EMBL" id="KZ825131">
    <property type="protein sequence ID" value="PYI19804.1"/>
    <property type="molecule type" value="Genomic_DNA"/>
</dbReference>
<dbReference type="AlphaFoldDB" id="A0A2V5HDA7"/>
<keyword evidence="1" id="KW-1133">Transmembrane helix</keyword>
<feature type="transmembrane region" description="Helical" evidence="1">
    <location>
        <begin position="22"/>
        <end position="41"/>
    </location>
</feature>
<proteinExistence type="predicted"/>
<evidence type="ECO:0000313" key="3">
    <source>
        <dbReference type="Proteomes" id="UP000249829"/>
    </source>
</evidence>
<name>A0A2V5HDA7_ASPV1</name>
<sequence length="60" mass="6695">MVNVQISFPYGEDRPPNMRRPAAFHAAIHVIPALFLLFILIRGSLRTYSLRVAGRNLGGC</sequence>
<reference evidence="2 3" key="1">
    <citation type="submission" date="2018-02" db="EMBL/GenBank/DDBJ databases">
        <title>The genomes of Aspergillus section Nigri reveals drivers in fungal speciation.</title>
        <authorList>
            <consortium name="DOE Joint Genome Institute"/>
            <person name="Vesth T.C."/>
            <person name="Nybo J."/>
            <person name="Theobald S."/>
            <person name="Brandl J."/>
            <person name="Frisvad J.C."/>
            <person name="Nielsen K.F."/>
            <person name="Lyhne E.K."/>
            <person name="Kogle M.E."/>
            <person name="Kuo A."/>
            <person name="Riley R."/>
            <person name="Clum A."/>
            <person name="Nolan M."/>
            <person name="Lipzen A."/>
            <person name="Salamov A."/>
            <person name="Henrissat B."/>
            <person name="Wiebenga A."/>
            <person name="De vries R.P."/>
            <person name="Grigoriev I.V."/>
            <person name="Mortensen U.H."/>
            <person name="Andersen M.R."/>
            <person name="Baker S.E."/>
        </authorList>
    </citation>
    <scope>NUCLEOTIDE SEQUENCE [LARGE SCALE GENOMIC DNA]</scope>
    <source>
        <strain evidence="2 3">CBS 115571</strain>
    </source>
</reference>
<keyword evidence="1" id="KW-0472">Membrane</keyword>
<gene>
    <name evidence="2" type="ORF">BO99DRAFT_133893</name>
</gene>
<evidence type="ECO:0000313" key="2">
    <source>
        <dbReference type="EMBL" id="PYI19804.1"/>
    </source>
</evidence>
<organism evidence="2 3">
    <name type="scientific">Aspergillus violaceofuscus (strain CBS 115571)</name>
    <dbReference type="NCBI Taxonomy" id="1450538"/>
    <lineage>
        <taxon>Eukaryota</taxon>
        <taxon>Fungi</taxon>
        <taxon>Dikarya</taxon>
        <taxon>Ascomycota</taxon>
        <taxon>Pezizomycotina</taxon>
        <taxon>Eurotiomycetes</taxon>
        <taxon>Eurotiomycetidae</taxon>
        <taxon>Eurotiales</taxon>
        <taxon>Aspergillaceae</taxon>
        <taxon>Aspergillus</taxon>
    </lineage>
</organism>
<keyword evidence="1" id="KW-0812">Transmembrane</keyword>
<accession>A0A2V5HDA7</accession>